<reference evidence="4 5" key="1">
    <citation type="submission" date="2020-08" db="EMBL/GenBank/DDBJ databases">
        <title>Genome sequencing of Purple Non-Sulfur Bacteria from various extreme environments.</title>
        <authorList>
            <person name="Mayer M."/>
        </authorList>
    </citation>
    <scope>NUCLEOTIDE SEQUENCE [LARGE SCALE GENOMIC DNA]</scope>
    <source>
        <strain evidence="4 5">2761</strain>
    </source>
</reference>
<keyword evidence="3" id="KW-0949">S-adenosyl-L-methionine</keyword>
<dbReference type="Gene3D" id="3.40.50.150">
    <property type="entry name" value="Vaccinia Virus protein VP39"/>
    <property type="match status" value="1"/>
</dbReference>
<accession>A0A840GBZ1</accession>
<dbReference type="GO" id="GO:0032259">
    <property type="term" value="P:methylation"/>
    <property type="evidence" value="ECO:0007669"/>
    <property type="project" value="UniProtKB-KW"/>
</dbReference>
<dbReference type="PROSITE" id="PS51585">
    <property type="entry name" value="SAM_MT_TPMT"/>
    <property type="match status" value="1"/>
</dbReference>
<proteinExistence type="predicted"/>
<dbReference type="AlphaFoldDB" id="A0A840GBZ1"/>
<sequence length="210" mass="23267">MSEPAISTKPAHQRPELPDFWDKRFREGTTPWEGSAVAQALRDFAQTYMARHAGGQRRVLVPGCGSARDAGWLDAEGWQVTALDFSAAAVDAARATLGDGFRGQLVCADFFRFQPPAPFAVVLERAFLCALPRAWWPDYARRMAELLPGGGVLAGHFFIAEQPKGPPFGIRQAELDALLGEAFALRDDQPVTDSLPVFAGRERWQVWERR</sequence>
<evidence type="ECO:0000313" key="4">
    <source>
        <dbReference type="EMBL" id="MBB4245779.1"/>
    </source>
</evidence>
<protein>
    <submittedName>
        <fullName evidence="4">Thiopurine S-methyltransferase</fullName>
        <ecNumber evidence="4">2.1.1.67</ecNumber>
    </submittedName>
</protein>
<dbReference type="Proteomes" id="UP000587070">
    <property type="component" value="Unassembled WGS sequence"/>
</dbReference>
<organism evidence="4 5">
    <name type="scientific">Rhodocyclus tenuis</name>
    <name type="common">Rhodospirillum tenue</name>
    <dbReference type="NCBI Taxonomy" id="1066"/>
    <lineage>
        <taxon>Bacteria</taxon>
        <taxon>Pseudomonadati</taxon>
        <taxon>Pseudomonadota</taxon>
        <taxon>Betaproteobacteria</taxon>
        <taxon>Rhodocyclales</taxon>
        <taxon>Rhodocyclaceae</taxon>
        <taxon>Rhodocyclus</taxon>
    </lineage>
</organism>
<dbReference type="OrthoDB" id="9778208at2"/>
<dbReference type="InterPro" id="IPR008854">
    <property type="entry name" value="TPMT"/>
</dbReference>
<evidence type="ECO:0000256" key="3">
    <source>
        <dbReference type="ARBA" id="ARBA00022691"/>
    </source>
</evidence>
<evidence type="ECO:0000256" key="1">
    <source>
        <dbReference type="ARBA" id="ARBA00022603"/>
    </source>
</evidence>
<dbReference type="GO" id="GO:0008119">
    <property type="term" value="F:thiopurine S-methyltransferase activity"/>
    <property type="evidence" value="ECO:0007669"/>
    <property type="project" value="UniProtKB-EC"/>
</dbReference>
<keyword evidence="1 4" id="KW-0489">Methyltransferase</keyword>
<keyword evidence="5" id="KW-1185">Reference proteome</keyword>
<comment type="caution">
    <text evidence="4">The sequence shown here is derived from an EMBL/GenBank/DDBJ whole genome shotgun (WGS) entry which is preliminary data.</text>
</comment>
<dbReference type="Pfam" id="PF05724">
    <property type="entry name" value="TPMT"/>
    <property type="match status" value="1"/>
</dbReference>
<dbReference type="CDD" id="cd02440">
    <property type="entry name" value="AdoMet_MTases"/>
    <property type="match status" value="1"/>
</dbReference>
<evidence type="ECO:0000313" key="5">
    <source>
        <dbReference type="Proteomes" id="UP000587070"/>
    </source>
</evidence>
<dbReference type="PANTHER" id="PTHR10259:SF11">
    <property type="entry name" value="THIOPURINE S-METHYLTRANSFERASE"/>
    <property type="match status" value="1"/>
</dbReference>
<dbReference type="EMBL" id="JACIGE010000001">
    <property type="protein sequence ID" value="MBB4245779.1"/>
    <property type="molecule type" value="Genomic_DNA"/>
</dbReference>
<gene>
    <name evidence="4" type="ORF">GGD90_000128</name>
</gene>
<name>A0A840GBZ1_RHOTE</name>
<dbReference type="PANTHER" id="PTHR10259">
    <property type="entry name" value="THIOPURINE S-METHYLTRANSFERASE"/>
    <property type="match status" value="1"/>
</dbReference>
<dbReference type="EC" id="2.1.1.67" evidence="4"/>
<evidence type="ECO:0000256" key="2">
    <source>
        <dbReference type="ARBA" id="ARBA00022679"/>
    </source>
</evidence>
<keyword evidence="2 4" id="KW-0808">Transferase</keyword>
<dbReference type="InterPro" id="IPR029063">
    <property type="entry name" value="SAM-dependent_MTases_sf"/>
</dbReference>
<dbReference type="SUPFAM" id="SSF53335">
    <property type="entry name" value="S-adenosyl-L-methionine-dependent methyltransferases"/>
    <property type="match status" value="1"/>
</dbReference>
<dbReference type="RefSeq" id="WP_153117063.1">
    <property type="nucleotide sequence ID" value="NZ_JACIGE010000001.1"/>
</dbReference>